<protein>
    <submittedName>
        <fullName evidence="1">Uncharacterized protein</fullName>
    </submittedName>
</protein>
<evidence type="ECO:0000313" key="2">
    <source>
        <dbReference type="Proteomes" id="UP000785679"/>
    </source>
</evidence>
<evidence type="ECO:0000313" key="1">
    <source>
        <dbReference type="EMBL" id="TNV86380.1"/>
    </source>
</evidence>
<organism evidence="1 2">
    <name type="scientific">Halteria grandinella</name>
    <dbReference type="NCBI Taxonomy" id="5974"/>
    <lineage>
        <taxon>Eukaryota</taxon>
        <taxon>Sar</taxon>
        <taxon>Alveolata</taxon>
        <taxon>Ciliophora</taxon>
        <taxon>Intramacronucleata</taxon>
        <taxon>Spirotrichea</taxon>
        <taxon>Stichotrichia</taxon>
        <taxon>Sporadotrichida</taxon>
        <taxon>Halteriidae</taxon>
        <taxon>Halteria</taxon>
    </lineage>
</organism>
<proteinExistence type="predicted"/>
<dbReference type="AlphaFoldDB" id="A0A8J8P5W0"/>
<gene>
    <name evidence="1" type="ORF">FGO68_gene4438</name>
</gene>
<dbReference type="OrthoDB" id="10662012at2759"/>
<accession>A0A8J8P5W0</accession>
<dbReference type="Proteomes" id="UP000785679">
    <property type="component" value="Unassembled WGS sequence"/>
</dbReference>
<comment type="caution">
    <text evidence="1">The sequence shown here is derived from an EMBL/GenBank/DDBJ whole genome shotgun (WGS) entry which is preliminary data.</text>
</comment>
<sequence>MKELAYYGTDHGQQTAVSPEKRYINQRLNIRMFYSEQLSVQPREKSMEEKARPIRDIMILKQIEEKQQRLKEIEINLAQKLAKNSGSPSANNTIDRSPTNQLTPAGYVIQAEVKQSGTPIDYQKEQARSQSVLLLDSQRNRKNIRIQQSILKNQSHPVLANESHNYDDDPSMSAAERVQQSKQKSLSALYRLDFNQPIMESSYLTNHDEWTSMLSTVRRNSMLPFKTQARQTVLNNSSQAQVHKLLPAKKEILQRHVEKRVPSIIQNPYKQIGSSFKLGNNDRFGEPYIQMRPANELSGPGFYNVPGAFPRLARYQSNLRQNKRGDEAILSLPNISNNGYA</sequence>
<dbReference type="EMBL" id="RRYP01001122">
    <property type="protein sequence ID" value="TNV86380.1"/>
    <property type="molecule type" value="Genomic_DNA"/>
</dbReference>
<reference evidence="1" key="1">
    <citation type="submission" date="2019-06" db="EMBL/GenBank/DDBJ databases">
        <authorList>
            <person name="Zheng W."/>
        </authorList>
    </citation>
    <scope>NUCLEOTIDE SEQUENCE</scope>
    <source>
        <strain evidence="1">QDHG01</strain>
    </source>
</reference>
<keyword evidence="2" id="KW-1185">Reference proteome</keyword>
<name>A0A8J8P5W0_HALGN</name>